<evidence type="ECO:0000313" key="3">
    <source>
        <dbReference type="EMBL" id="OGC48545.1"/>
    </source>
</evidence>
<gene>
    <name evidence="3" type="ORF">A3A69_02550</name>
</gene>
<dbReference type="InterPro" id="IPR001434">
    <property type="entry name" value="OmcB-like_DUF11"/>
</dbReference>
<dbReference type="InterPro" id="IPR047589">
    <property type="entry name" value="DUF11_rpt"/>
</dbReference>
<dbReference type="Pfam" id="PF01345">
    <property type="entry name" value="DUF11"/>
    <property type="match status" value="1"/>
</dbReference>
<protein>
    <recommendedName>
        <fullName evidence="2">DUF11 domain-containing protein</fullName>
    </recommendedName>
</protein>
<keyword evidence="1" id="KW-0812">Transmembrane</keyword>
<dbReference type="EMBL" id="MEVF01000039">
    <property type="protein sequence ID" value="OGC48545.1"/>
    <property type="molecule type" value="Genomic_DNA"/>
</dbReference>
<sequence>MINKTYKNLIVSMVIIGLMAVLSIGNAYASCEDVYGGGERCIINKSFRIEKEVRIKGDSTWREKVILEDLDDIVEFRITVRNTGELEVDDVKMEDILPDELKRVGGSGLTETFDNFKPGDSEKFIIEAELTDDAKDENKSDCFVNRARVIYKDHVEGEDVATVCVEVGEISELPETGFDTLTILTVLGLGSMALGIVIRKNAK</sequence>
<comment type="caution">
    <text evidence="3">The sequence shown here is derived from an EMBL/GenBank/DDBJ whole genome shotgun (WGS) entry which is preliminary data.</text>
</comment>
<keyword evidence="1" id="KW-0472">Membrane</keyword>
<keyword evidence="1" id="KW-1133">Transmembrane helix</keyword>
<feature type="transmembrane region" description="Helical" evidence="1">
    <location>
        <begin position="180"/>
        <end position="198"/>
    </location>
</feature>
<evidence type="ECO:0000259" key="2">
    <source>
        <dbReference type="Pfam" id="PF01345"/>
    </source>
</evidence>
<evidence type="ECO:0000256" key="1">
    <source>
        <dbReference type="SAM" id="Phobius"/>
    </source>
</evidence>
<proteinExistence type="predicted"/>
<reference evidence="3 4" key="1">
    <citation type="journal article" date="2016" name="Nat. Commun.">
        <title>Thousands of microbial genomes shed light on interconnected biogeochemical processes in an aquifer system.</title>
        <authorList>
            <person name="Anantharaman K."/>
            <person name="Brown C.T."/>
            <person name="Hug L.A."/>
            <person name="Sharon I."/>
            <person name="Castelle C.J."/>
            <person name="Probst A.J."/>
            <person name="Thomas B.C."/>
            <person name="Singh A."/>
            <person name="Wilkins M.J."/>
            <person name="Karaoz U."/>
            <person name="Brodie E.L."/>
            <person name="Williams K.H."/>
            <person name="Hubbard S.S."/>
            <person name="Banfield J.F."/>
        </authorList>
    </citation>
    <scope>NUCLEOTIDE SEQUENCE [LARGE SCALE GENOMIC DNA]</scope>
</reference>
<evidence type="ECO:0000313" key="4">
    <source>
        <dbReference type="Proteomes" id="UP000177458"/>
    </source>
</evidence>
<dbReference type="AlphaFoldDB" id="A0A1F4UUC8"/>
<organism evidence="3 4">
    <name type="scientific">candidate division WWE3 bacterium RIFCSPLOWO2_01_FULL_37_15</name>
    <dbReference type="NCBI Taxonomy" id="1802622"/>
    <lineage>
        <taxon>Bacteria</taxon>
        <taxon>Katanobacteria</taxon>
    </lineage>
</organism>
<accession>A0A1F4UUC8</accession>
<dbReference type="NCBIfam" id="TIGR01451">
    <property type="entry name" value="B_ant_repeat"/>
    <property type="match status" value="1"/>
</dbReference>
<dbReference type="Proteomes" id="UP000177458">
    <property type="component" value="Unassembled WGS sequence"/>
</dbReference>
<name>A0A1F4UUC8_UNCKA</name>
<feature type="domain" description="DUF11" evidence="2">
    <location>
        <begin position="71"/>
        <end position="162"/>
    </location>
</feature>